<accession>A0A2N5M6M2</accession>
<sequence>MTEQVIINNTTLEVSNFNDEIISQNGQDQHKISFDFKVTHEEYHDITTLLYQQQFDIKVPKQNLEFRGTICNYWTSFTNLYKEGNVGDFHLELMENKNK</sequence>
<keyword evidence="2" id="KW-1185">Reference proteome</keyword>
<organism evidence="1 2">
    <name type="scientific">Peribacillus deserti</name>
    <dbReference type="NCBI Taxonomy" id="673318"/>
    <lineage>
        <taxon>Bacteria</taxon>
        <taxon>Bacillati</taxon>
        <taxon>Bacillota</taxon>
        <taxon>Bacilli</taxon>
        <taxon>Bacillales</taxon>
        <taxon>Bacillaceae</taxon>
        <taxon>Peribacillus</taxon>
    </lineage>
</organism>
<comment type="caution">
    <text evidence="1">The sequence shown here is derived from an EMBL/GenBank/DDBJ whole genome shotgun (WGS) entry which is preliminary data.</text>
</comment>
<dbReference type="InterPro" id="IPR021596">
    <property type="entry name" value="DUF3219"/>
</dbReference>
<dbReference type="AlphaFoldDB" id="A0A2N5M6M2"/>
<name>A0A2N5M6M2_9BACI</name>
<dbReference type="OrthoDB" id="2920197at2"/>
<protein>
    <submittedName>
        <fullName evidence="1">DUF3219 domain-containing protein</fullName>
    </submittedName>
</protein>
<dbReference type="Gene3D" id="2.40.30.80">
    <property type="entry name" value="YkvR-like"/>
    <property type="match status" value="1"/>
</dbReference>
<dbReference type="RefSeq" id="WP_101641645.1">
    <property type="nucleotide sequence ID" value="NZ_PGUY01000030.1"/>
</dbReference>
<evidence type="ECO:0000313" key="2">
    <source>
        <dbReference type="Proteomes" id="UP000234748"/>
    </source>
</evidence>
<evidence type="ECO:0000313" key="1">
    <source>
        <dbReference type="EMBL" id="PLT29997.1"/>
    </source>
</evidence>
<dbReference type="InterPro" id="IPR023105">
    <property type="entry name" value="YkvR-like_sf"/>
</dbReference>
<dbReference type="SUPFAM" id="SSF159173">
    <property type="entry name" value="YkvR-like"/>
    <property type="match status" value="1"/>
</dbReference>
<dbReference type="Proteomes" id="UP000234748">
    <property type="component" value="Unassembled WGS sequence"/>
</dbReference>
<reference evidence="1 2" key="1">
    <citation type="submission" date="2017-11" db="EMBL/GenBank/DDBJ databases">
        <title>Comparitive Functional Genomics of Dry Heat Resistant strains isolated from the Viking Spacecraft.</title>
        <authorList>
            <person name="Seuylemezian A."/>
            <person name="Cooper K."/>
            <person name="Vaishampayan P."/>
        </authorList>
    </citation>
    <scope>NUCLEOTIDE SEQUENCE [LARGE SCALE GENOMIC DNA]</scope>
    <source>
        <strain evidence="1 2">V1-29</strain>
    </source>
</reference>
<dbReference type="Pfam" id="PF11514">
    <property type="entry name" value="DUF3219"/>
    <property type="match status" value="1"/>
</dbReference>
<gene>
    <name evidence="1" type="ORF">CUU66_09995</name>
</gene>
<dbReference type="EMBL" id="PGUY01000030">
    <property type="protein sequence ID" value="PLT29997.1"/>
    <property type="molecule type" value="Genomic_DNA"/>
</dbReference>
<proteinExistence type="predicted"/>